<reference evidence="2 3" key="1">
    <citation type="journal article" date="2019" name="Sci. Rep.">
        <title>Orb-weaving spider Araneus ventricosus genome elucidates the spidroin gene catalogue.</title>
        <authorList>
            <person name="Kono N."/>
            <person name="Nakamura H."/>
            <person name="Ohtoshi R."/>
            <person name="Moran D.A.P."/>
            <person name="Shinohara A."/>
            <person name="Yoshida Y."/>
            <person name="Fujiwara M."/>
            <person name="Mori M."/>
            <person name="Tomita M."/>
            <person name="Arakawa K."/>
        </authorList>
    </citation>
    <scope>NUCLEOTIDE SEQUENCE [LARGE SCALE GENOMIC DNA]</scope>
</reference>
<evidence type="ECO:0000256" key="1">
    <source>
        <dbReference type="SAM" id="MobiDB-lite"/>
    </source>
</evidence>
<organism evidence="2 3">
    <name type="scientific">Araneus ventricosus</name>
    <name type="common">Orbweaver spider</name>
    <name type="synonym">Epeira ventricosa</name>
    <dbReference type="NCBI Taxonomy" id="182803"/>
    <lineage>
        <taxon>Eukaryota</taxon>
        <taxon>Metazoa</taxon>
        <taxon>Ecdysozoa</taxon>
        <taxon>Arthropoda</taxon>
        <taxon>Chelicerata</taxon>
        <taxon>Arachnida</taxon>
        <taxon>Araneae</taxon>
        <taxon>Araneomorphae</taxon>
        <taxon>Entelegynae</taxon>
        <taxon>Araneoidea</taxon>
        <taxon>Araneidae</taxon>
        <taxon>Araneus</taxon>
    </lineage>
</organism>
<dbReference type="AlphaFoldDB" id="A0A4Y2NCD4"/>
<proteinExistence type="predicted"/>
<sequence length="176" mass="19113">MFLGPTEDRETKENNNKGLDPSSQEKFLPIPKTGMMNSFPRQQQELSSRLSHLLGTQGVAKGGGMGPVVSTLGVLSGRLAKIERIAAAEVVLTELGEKRGRGSSTDRKDYGFGPTSFLPTSVPLHADFAAAPLKDDSRLPRRKVPSQCSPHCVRLPRDLRRCGTWKVAKMGPESNS</sequence>
<evidence type="ECO:0000313" key="3">
    <source>
        <dbReference type="Proteomes" id="UP000499080"/>
    </source>
</evidence>
<evidence type="ECO:0000313" key="2">
    <source>
        <dbReference type="EMBL" id="GBN37055.1"/>
    </source>
</evidence>
<dbReference type="EMBL" id="BGPR01008950">
    <property type="protein sequence ID" value="GBN37055.1"/>
    <property type="molecule type" value="Genomic_DNA"/>
</dbReference>
<comment type="caution">
    <text evidence="2">The sequence shown here is derived from an EMBL/GenBank/DDBJ whole genome shotgun (WGS) entry which is preliminary data.</text>
</comment>
<feature type="compositionally biased region" description="Polar residues" evidence="1">
    <location>
        <begin position="35"/>
        <end position="46"/>
    </location>
</feature>
<feature type="compositionally biased region" description="Basic and acidic residues" evidence="1">
    <location>
        <begin position="1"/>
        <end position="15"/>
    </location>
</feature>
<accession>A0A4Y2NCD4</accession>
<dbReference type="Proteomes" id="UP000499080">
    <property type="component" value="Unassembled WGS sequence"/>
</dbReference>
<gene>
    <name evidence="2" type="ORF">AVEN_258111_1</name>
</gene>
<name>A0A4Y2NCD4_ARAVE</name>
<protein>
    <submittedName>
        <fullName evidence="2">Uncharacterized protein</fullName>
    </submittedName>
</protein>
<feature type="region of interest" description="Disordered" evidence="1">
    <location>
        <begin position="1"/>
        <end position="46"/>
    </location>
</feature>
<keyword evidence="3" id="KW-1185">Reference proteome</keyword>